<keyword evidence="3 6" id="KW-1133">Transmembrane helix</keyword>
<dbReference type="GO" id="GO:0016020">
    <property type="term" value="C:membrane"/>
    <property type="evidence" value="ECO:0007669"/>
    <property type="project" value="UniProtKB-SubCell"/>
</dbReference>
<feature type="transmembrane region" description="Helical" evidence="6">
    <location>
        <begin position="34"/>
        <end position="57"/>
    </location>
</feature>
<dbReference type="AlphaFoldDB" id="A0AAD1XBE6"/>
<evidence type="ECO:0000256" key="3">
    <source>
        <dbReference type="ARBA" id="ARBA00022989"/>
    </source>
</evidence>
<evidence type="ECO:0000256" key="5">
    <source>
        <dbReference type="SAM" id="MobiDB-lite"/>
    </source>
</evidence>
<dbReference type="PANTHER" id="PTHR24064">
    <property type="entry name" value="SOLUTE CARRIER FAMILY 22 MEMBER"/>
    <property type="match status" value="1"/>
</dbReference>
<comment type="caution">
    <text evidence="7">The sequence shown here is derived from an EMBL/GenBank/DDBJ whole genome shotgun (WGS) entry which is preliminary data.</text>
</comment>
<keyword evidence="4 6" id="KW-0472">Membrane</keyword>
<feature type="transmembrane region" description="Helical" evidence="6">
    <location>
        <begin position="364"/>
        <end position="383"/>
    </location>
</feature>
<feature type="compositionally biased region" description="Basic and acidic residues" evidence="5">
    <location>
        <begin position="301"/>
        <end position="311"/>
    </location>
</feature>
<feature type="transmembrane region" description="Helical" evidence="6">
    <location>
        <begin position="174"/>
        <end position="194"/>
    </location>
</feature>
<dbReference type="InterPro" id="IPR011701">
    <property type="entry name" value="MFS"/>
</dbReference>
<feature type="transmembrane region" description="Helical" evidence="6">
    <location>
        <begin position="150"/>
        <end position="168"/>
    </location>
</feature>
<feature type="compositionally biased region" description="Polar residues" evidence="5">
    <location>
        <begin position="315"/>
        <end position="336"/>
    </location>
</feature>
<feature type="transmembrane region" description="Helical" evidence="6">
    <location>
        <begin position="234"/>
        <end position="254"/>
    </location>
</feature>
<feature type="transmembrane region" description="Helical" evidence="6">
    <location>
        <begin position="206"/>
        <end position="228"/>
    </location>
</feature>
<dbReference type="Gene3D" id="1.20.1250.20">
    <property type="entry name" value="MFS general substrate transporter like domains"/>
    <property type="match status" value="1"/>
</dbReference>
<evidence type="ECO:0000256" key="2">
    <source>
        <dbReference type="ARBA" id="ARBA00022692"/>
    </source>
</evidence>
<dbReference type="GO" id="GO:0022857">
    <property type="term" value="F:transmembrane transporter activity"/>
    <property type="evidence" value="ECO:0007669"/>
    <property type="project" value="InterPro"/>
</dbReference>
<feature type="transmembrane region" description="Helical" evidence="6">
    <location>
        <begin position="395"/>
        <end position="413"/>
    </location>
</feature>
<evidence type="ECO:0000256" key="1">
    <source>
        <dbReference type="ARBA" id="ARBA00004141"/>
    </source>
</evidence>
<dbReference type="Pfam" id="PF07690">
    <property type="entry name" value="MFS_1"/>
    <property type="match status" value="1"/>
</dbReference>
<dbReference type="Proteomes" id="UP001295684">
    <property type="component" value="Unassembled WGS sequence"/>
</dbReference>
<organism evidence="7 8">
    <name type="scientific">Euplotes crassus</name>
    <dbReference type="NCBI Taxonomy" id="5936"/>
    <lineage>
        <taxon>Eukaryota</taxon>
        <taxon>Sar</taxon>
        <taxon>Alveolata</taxon>
        <taxon>Ciliophora</taxon>
        <taxon>Intramacronucleata</taxon>
        <taxon>Spirotrichea</taxon>
        <taxon>Hypotrichia</taxon>
        <taxon>Euplotida</taxon>
        <taxon>Euplotidae</taxon>
        <taxon>Moneuplotes</taxon>
    </lineage>
</organism>
<dbReference type="InterPro" id="IPR036259">
    <property type="entry name" value="MFS_trans_sf"/>
</dbReference>
<evidence type="ECO:0000256" key="6">
    <source>
        <dbReference type="SAM" id="Phobius"/>
    </source>
</evidence>
<keyword evidence="2 6" id="KW-0812">Transmembrane</keyword>
<reference evidence="7" key="1">
    <citation type="submission" date="2023-07" db="EMBL/GenBank/DDBJ databases">
        <authorList>
            <consortium name="AG Swart"/>
            <person name="Singh M."/>
            <person name="Singh A."/>
            <person name="Seah K."/>
            <person name="Emmerich C."/>
        </authorList>
    </citation>
    <scope>NUCLEOTIDE SEQUENCE</scope>
    <source>
        <strain evidence="7">DP1</strain>
    </source>
</reference>
<gene>
    <name evidence="7" type="ORF">ECRASSUSDP1_LOCUS6117</name>
</gene>
<feature type="transmembrane region" description="Helical" evidence="6">
    <location>
        <begin position="118"/>
        <end position="138"/>
    </location>
</feature>
<evidence type="ECO:0000313" key="8">
    <source>
        <dbReference type="Proteomes" id="UP001295684"/>
    </source>
</evidence>
<dbReference type="EMBL" id="CAMPGE010005928">
    <property type="protein sequence ID" value="CAI2364771.1"/>
    <property type="molecule type" value="Genomic_DNA"/>
</dbReference>
<name>A0AAD1XBE6_EUPCR</name>
<evidence type="ECO:0000256" key="4">
    <source>
        <dbReference type="ARBA" id="ARBA00023136"/>
    </source>
</evidence>
<feature type="region of interest" description="Disordered" evidence="5">
    <location>
        <begin position="296"/>
        <end position="344"/>
    </location>
</feature>
<comment type="subcellular location">
    <subcellularLocation>
        <location evidence="1">Membrane</location>
        <topology evidence="1">Multi-pass membrane protein</topology>
    </subcellularLocation>
</comment>
<dbReference type="SUPFAM" id="SSF103473">
    <property type="entry name" value="MFS general substrate transporter"/>
    <property type="match status" value="1"/>
</dbReference>
<protein>
    <submittedName>
        <fullName evidence="7">Uncharacterized protein</fullName>
    </submittedName>
</protein>
<proteinExistence type="predicted"/>
<feature type="transmembrane region" description="Helical" evidence="6">
    <location>
        <begin position="510"/>
        <end position="528"/>
    </location>
</feature>
<feature type="transmembrane region" description="Helical" evidence="6">
    <location>
        <begin position="448"/>
        <end position="470"/>
    </location>
</feature>
<feature type="transmembrane region" description="Helical" evidence="6">
    <location>
        <begin position="425"/>
        <end position="442"/>
    </location>
</feature>
<feature type="transmembrane region" description="Helical" evidence="6">
    <location>
        <begin position="477"/>
        <end position="498"/>
    </location>
</feature>
<evidence type="ECO:0000313" key="7">
    <source>
        <dbReference type="EMBL" id="CAI2364771.1"/>
    </source>
</evidence>
<sequence length="549" mass="62117">MSRAFSFEGSIPEVQSLTIEQLIQKAGGFGRFQWAMMIFGGLARQGATFFFYTLAYLELVPKLECKNPTVQTFETCEVEDICDGSNLINRDLWRIDYSDYRSFHNWMTDLELYCYSDFMIGLLGSIAFLGFAFSGLGLKQSDRFGRKKTILVGTLLSFISIGMMFFWRNLYAKYVGLLIFGFISFKDFAIYILVVESLPKKSQIYAASWVLSADPLLTVIPATIFLMAGGKQLQHFYIAGLVMSVLSFFLTLMVPESPKYLLEKGKYGELRKNLAFMARFNGVSMGEYQIEGEIIPSDSQRSSEENSKNEDIYNEGQSEFSNRNYDNSRTKMNNSENNDKEPLLGETPEKEFSVWQELKDKRTLLNLICVIVIFCVVSFNFYMISFYLKYVEGNIYINTLAGCISEIAGNFGSGFIQKWVGSKKALIVCFALSLVSATPLIFITNSTAIAVCVFSGKFFIEGGFNIAYFVNPEIFHPLFVSFSFGLCNLVANIFTIFAPQVAEIKPRQTPVIVLLVLTVVTGLFTSFFRSKKEAKNCFAYLGVQYDIYV</sequence>
<accession>A0AAD1XBE6</accession>
<keyword evidence="8" id="KW-1185">Reference proteome</keyword>